<dbReference type="EMBL" id="GBRH01252235">
    <property type="protein sequence ID" value="JAD45660.1"/>
    <property type="molecule type" value="Transcribed_RNA"/>
</dbReference>
<evidence type="ECO:0000256" key="1">
    <source>
        <dbReference type="ARBA" id="ARBA00009995"/>
    </source>
</evidence>
<reference evidence="2" key="1">
    <citation type="submission" date="2014-09" db="EMBL/GenBank/DDBJ databases">
        <authorList>
            <person name="Magalhaes I.L.F."/>
            <person name="Oliveira U."/>
            <person name="Santos F.R."/>
            <person name="Vidigal T.H.D.A."/>
            <person name="Brescovit A.D."/>
            <person name="Santos A.J."/>
        </authorList>
    </citation>
    <scope>NUCLEOTIDE SEQUENCE</scope>
    <source>
        <tissue evidence="2">Shoot tissue taken approximately 20 cm above the soil surface</tissue>
    </source>
</reference>
<dbReference type="PANTHER" id="PTHR11926">
    <property type="entry name" value="GLUCOSYL/GLUCURONOSYL TRANSFERASES"/>
    <property type="match status" value="1"/>
</dbReference>
<name>A0A0A9A9K8_ARUDO</name>
<accession>A0A0A9A9K8</accession>
<reference evidence="2" key="2">
    <citation type="journal article" date="2015" name="Data Brief">
        <title>Shoot transcriptome of the giant reed, Arundo donax.</title>
        <authorList>
            <person name="Barrero R.A."/>
            <person name="Guerrero F.D."/>
            <person name="Moolhuijzen P."/>
            <person name="Goolsby J.A."/>
            <person name="Tidwell J."/>
            <person name="Bellgard S.E."/>
            <person name="Bellgard M.I."/>
        </authorList>
    </citation>
    <scope>NUCLEOTIDE SEQUENCE</scope>
    <source>
        <tissue evidence="2">Shoot tissue taken approximately 20 cm above the soil surface</tissue>
    </source>
</reference>
<dbReference type="Gene3D" id="3.40.50.2000">
    <property type="entry name" value="Glycogen Phosphorylase B"/>
    <property type="match status" value="1"/>
</dbReference>
<dbReference type="GO" id="GO:0080044">
    <property type="term" value="F:quercetin 7-O-glucosyltransferase activity"/>
    <property type="evidence" value="ECO:0007669"/>
    <property type="project" value="TreeGrafter"/>
</dbReference>
<dbReference type="SUPFAM" id="SSF53756">
    <property type="entry name" value="UDP-Glycosyltransferase/glycogen phosphorylase"/>
    <property type="match status" value="1"/>
</dbReference>
<comment type="similarity">
    <text evidence="1">Belongs to the UDP-glycosyltransferase family.</text>
</comment>
<sequence length="101" mass="11706">MPMIYWPFFCEQMTNCRYVCAKWDIGLEIDANVRREEVARLMREAMNGDKGKDMKGKAIMWKEKAMTATEEGRTSSINIDRLVEFLLAGNDPAALQAEQYY</sequence>
<evidence type="ECO:0000313" key="2">
    <source>
        <dbReference type="EMBL" id="JAD45660.1"/>
    </source>
</evidence>
<dbReference type="AlphaFoldDB" id="A0A0A9A9K8"/>
<dbReference type="PANTHER" id="PTHR11926:SF1459">
    <property type="entry name" value="GLYCOSYLTRANSFERASE"/>
    <property type="match status" value="1"/>
</dbReference>
<proteinExistence type="inferred from homology"/>
<dbReference type="GO" id="GO:0080043">
    <property type="term" value="F:quercetin 3-O-glucosyltransferase activity"/>
    <property type="evidence" value="ECO:0007669"/>
    <property type="project" value="TreeGrafter"/>
</dbReference>
<organism evidence="2">
    <name type="scientific">Arundo donax</name>
    <name type="common">Giant reed</name>
    <name type="synonym">Donax arundinaceus</name>
    <dbReference type="NCBI Taxonomy" id="35708"/>
    <lineage>
        <taxon>Eukaryota</taxon>
        <taxon>Viridiplantae</taxon>
        <taxon>Streptophyta</taxon>
        <taxon>Embryophyta</taxon>
        <taxon>Tracheophyta</taxon>
        <taxon>Spermatophyta</taxon>
        <taxon>Magnoliopsida</taxon>
        <taxon>Liliopsida</taxon>
        <taxon>Poales</taxon>
        <taxon>Poaceae</taxon>
        <taxon>PACMAD clade</taxon>
        <taxon>Arundinoideae</taxon>
        <taxon>Arundineae</taxon>
        <taxon>Arundo</taxon>
    </lineage>
</organism>
<protein>
    <submittedName>
        <fullName evidence="2">Uncharacterized protein</fullName>
    </submittedName>
</protein>